<organism evidence="1">
    <name type="scientific">Pithovirus LCPAC403</name>
    <dbReference type="NCBI Taxonomy" id="2506596"/>
    <lineage>
        <taxon>Viruses</taxon>
        <taxon>Pithoviruses</taxon>
    </lineage>
</organism>
<dbReference type="SMART" id="SM00248">
    <property type="entry name" value="ANK"/>
    <property type="match status" value="2"/>
</dbReference>
<sequence length="272" mass="31061">METELSELPRIKVRLSCMIDEFPFRKGGYLNTFKGKRLLEVLEQINHLMGITSAEKVQIESLCEKARKLIQELPLSERGNVWGHLSETFVKDFKSFQKESESIFEDLITVHKQSPKDGDLIDPWSILSEEQQLSIHFSHAIQSEDTVILTRLITSEGVNPSNQGISGTTYLCEAIEKNSVTILSFLLENNADPNGVSSDGTTPLFLTVINDRIDMIKVLLKYNVELTDDNLVQHFKDHTDIALCDTNIFFKTYKDCDYCYVKKNLMRMITNS</sequence>
<accession>A0A481ZB79</accession>
<protein>
    <submittedName>
        <fullName evidence="1">Ankyrin repeat protein</fullName>
    </submittedName>
</protein>
<dbReference type="Gene3D" id="1.25.40.20">
    <property type="entry name" value="Ankyrin repeat-containing domain"/>
    <property type="match status" value="1"/>
</dbReference>
<dbReference type="PROSITE" id="PS50088">
    <property type="entry name" value="ANK_REPEAT"/>
    <property type="match status" value="1"/>
</dbReference>
<gene>
    <name evidence="1" type="ORF">LCPAC403_03220</name>
</gene>
<dbReference type="InterPro" id="IPR036770">
    <property type="entry name" value="Ankyrin_rpt-contain_sf"/>
</dbReference>
<reference evidence="1" key="1">
    <citation type="journal article" date="2019" name="MBio">
        <title>Virus Genomes from Deep Sea Sediments Expand the Ocean Megavirome and Support Independent Origins of Viral Gigantism.</title>
        <authorList>
            <person name="Backstrom D."/>
            <person name="Yutin N."/>
            <person name="Jorgensen S.L."/>
            <person name="Dharamshi J."/>
            <person name="Homa F."/>
            <person name="Zaremba-Niedwiedzka K."/>
            <person name="Spang A."/>
            <person name="Wolf Y.I."/>
            <person name="Koonin E.V."/>
            <person name="Ettema T.J."/>
        </authorList>
    </citation>
    <scope>NUCLEOTIDE SEQUENCE</scope>
</reference>
<dbReference type="EMBL" id="MK500591">
    <property type="protein sequence ID" value="QBK93188.1"/>
    <property type="molecule type" value="Genomic_DNA"/>
</dbReference>
<dbReference type="Pfam" id="PF12796">
    <property type="entry name" value="Ank_2"/>
    <property type="match status" value="1"/>
</dbReference>
<name>A0A481ZB79_9VIRU</name>
<proteinExistence type="predicted"/>
<dbReference type="InterPro" id="IPR002110">
    <property type="entry name" value="Ankyrin_rpt"/>
</dbReference>
<dbReference type="PANTHER" id="PTHR24183">
    <property type="entry name" value="FIBRONECTIN TYPE 3 AND ANKYRIN REPEAT DOMAINS PROTEIN 1"/>
    <property type="match status" value="1"/>
</dbReference>
<dbReference type="SUPFAM" id="SSF48403">
    <property type="entry name" value="Ankyrin repeat"/>
    <property type="match status" value="1"/>
</dbReference>
<evidence type="ECO:0000313" key="1">
    <source>
        <dbReference type="EMBL" id="QBK93188.1"/>
    </source>
</evidence>
<dbReference type="PANTHER" id="PTHR24183:SF1">
    <property type="entry name" value="FIBRONECTIN TYPE 3 AND ANKYRIN REPEAT DOMAINS PROTEIN 1"/>
    <property type="match status" value="1"/>
</dbReference>